<name>A0A1F8GRL7_9BACT</name>
<dbReference type="AlphaFoldDB" id="A0A1F8GRL7"/>
<sequence length="127" mass="14734">MQFKQPKNDSKYEWTNHVKDKMMYYGISESLIKRIVRFPKRKEVGIAPQTVAVMQPTQNKKNPQEVWVMYTELGQKPSSSSTAVKLYSYIATKKKIISAWRYPGVSPVGKRIPIPDEILMEIERGLE</sequence>
<proteinExistence type="predicted"/>
<gene>
    <name evidence="1" type="ORF">A3A33_03910</name>
</gene>
<organism evidence="1 2">
    <name type="scientific">Candidatus Yanofskybacteria bacterium RIFCSPLOWO2_01_FULL_49_25</name>
    <dbReference type="NCBI Taxonomy" id="1802701"/>
    <lineage>
        <taxon>Bacteria</taxon>
        <taxon>Candidatus Yanofskyibacteriota</taxon>
    </lineage>
</organism>
<comment type="caution">
    <text evidence="1">The sequence shown here is derived from an EMBL/GenBank/DDBJ whole genome shotgun (WGS) entry which is preliminary data.</text>
</comment>
<evidence type="ECO:0000313" key="2">
    <source>
        <dbReference type="Proteomes" id="UP000179047"/>
    </source>
</evidence>
<reference evidence="1 2" key="1">
    <citation type="journal article" date="2016" name="Nat. Commun.">
        <title>Thousands of microbial genomes shed light on interconnected biogeochemical processes in an aquifer system.</title>
        <authorList>
            <person name="Anantharaman K."/>
            <person name="Brown C.T."/>
            <person name="Hug L.A."/>
            <person name="Sharon I."/>
            <person name="Castelle C.J."/>
            <person name="Probst A.J."/>
            <person name="Thomas B.C."/>
            <person name="Singh A."/>
            <person name="Wilkins M.J."/>
            <person name="Karaoz U."/>
            <person name="Brodie E.L."/>
            <person name="Williams K.H."/>
            <person name="Hubbard S.S."/>
            <person name="Banfield J.F."/>
        </authorList>
    </citation>
    <scope>NUCLEOTIDE SEQUENCE [LARGE SCALE GENOMIC DNA]</scope>
</reference>
<evidence type="ECO:0000313" key="1">
    <source>
        <dbReference type="EMBL" id="OGN28054.1"/>
    </source>
</evidence>
<dbReference type="Proteomes" id="UP000179047">
    <property type="component" value="Unassembled WGS sequence"/>
</dbReference>
<dbReference type="EMBL" id="MGKP01000024">
    <property type="protein sequence ID" value="OGN28054.1"/>
    <property type="molecule type" value="Genomic_DNA"/>
</dbReference>
<protein>
    <submittedName>
        <fullName evidence="1">Uncharacterized protein</fullName>
    </submittedName>
</protein>
<accession>A0A1F8GRL7</accession>